<evidence type="ECO:0000256" key="1">
    <source>
        <dbReference type="SAM" id="Phobius"/>
    </source>
</evidence>
<proteinExistence type="predicted"/>
<keyword evidence="1" id="KW-0472">Membrane</keyword>
<protein>
    <recommendedName>
        <fullName evidence="2">Potassium channel domain-containing protein</fullName>
    </recommendedName>
</protein>
<feature type="transmembrane region" description="Helical" evidence="1">
    <location>
        <begin position="79"/>
        <end position="101"/>
    </location>
</feature>
<dbReference type="Gene3D" id="1.10.287.70">
    <property type="match status" value="1"/>
</dbReference>
<dbReference type="Pfam" id="PF07885">
    <property type="entry name" value="Ion_trans_2"/>
    <property type="match status" value="1"/>
</dbReference>
<reference evidence="3" key="1">
    <citation type="journal article" date="2020" name="Nature">
        <title>Giant virus diversity and host interactions through global metagenomics.</title>
        <authorList>
            <person name="Schulz F."/>
            <person name="Roux S."/>
            <person name="Paez-Espino D."/>
            <person name="Jungbluth S."/>
            <person name="Walsh D.A."/>
            <person name="Denef V.J."/>
            <person name="McMahon K.D."/>
            <person name="Konstantinidis K.T."/>
            <person name="Eloe-Fadrosh E.A."/>
            <person name="Kyrpides N.C."/>
            <person name="Woyke T."/>
        </authorList>
    </citation>
    <scope>NUCLEOTIDE SEQUENCE</scope>
    <source>
        <strain evidence="3">GVMAG-S-ERX555907-94</strain>
    </source>
</reference>
<keyword evidence="1" id="KW-0812">Transmembrane</keyword>
<dbReference type="AlphaFoldDB" id="A0A6C0L422"/>
<dbReference type="EMBL" id="MN741030">
    <property type="protein sequence ID" value="QHU23464.1"/>
    <property type="molecule type" value="Genomic_DNA"/>
</dbReference>
<sequence length="103" mass="11792">MITDKAKLVKIVKNIMILAFSFAIIFTIFGYNTTDWNGISEEEDKTLYQKIFNRLYLSMVSISTIGFGDISPKTKILRLLMMIYIILIVLLNTSTLAHLIIEV</sequence>
<dbReference type="InterPro" id="IPR013099">
    <property type="entry name" value="K_chnl_dom"/>
</dbReference>
<keyword evidence="1" id="KW-1133">Transmembrane helix</keyword>
<name>A0A6C0L422_9ZZZZ</name>
<dbReference type="SUPFAM" id="SSF81324">
    <property type="entry name" value="Voltage-gated potassium channels"/>
    <property type="match status" value="1"/>
</dbReference>
<feature type="transmembrane region" description="Helical" evidence="1">
    <location>
        <begin position="12"/>
        <end position="31"/>
    </location>
</feature>
<evidence type="ECO:0000259" key="2">
    <source>
        <dbReference type="Pfam" id="PF07885"/>
    </source>
</evidence>
<organism evidence="3">
    <name type="scientific">viral metagenome</name>
    <dbReference type="NCBI Taxonomy" id="1070528"/>
    <lineage>
        <taxon>unclassified sequences</taxon>
        <taxon>metagenomes</taxon>
        <taxon>organismal metagenomes</taxon>
    </lineage>
</organism>
<evidence type="ECO:0000313" key="3">
    <source>
        <dbReference type="EMBL" id="QHU23464.1"/>
    </source>
</evidence>
<feature type="domain" description="Potassium channel" evidence="2">
    <location>
        <begin position="24"/>
        <end position="100"/>
    </location>
</feature>
<accession>A0A6C0L422</accession>